<evidence type="ECO:0000259" key="1">
    <source>
        <dbReference type="Pfam" id="PF20557"/>
    </source>
</evidence>
<dbReference type="InterPro" id="IPR046787">
    <property type="entry name" value="DnaT_2"/>
</dbReference>
<gene>
    <name evidence="2" type="ORF">Q9315_09785</name>
</gene>
<evidence type="ECO:0000313" key="3">
    <source>
        <dbReference type="Proteomes" id="UP001225788"/>
    </source>
</evidence>
<dbReference type="Pfam" id="PF20557">
    <property type="entry name" value="DnaT_2"/>
    <property type="match status" value="1"/>
</dbReference>
<proteinExistence type="predicted"/>
<name>A0ABY9JZI5_9HYPH</name>
<protein>
    <recommendedName>
        <fullName evidence="1">Putative DnaT-like domain-containing protein</fullName>
    </recommendedName>
</protein>
<sequence length="164" mass="17322">MAGYGDDAGFTAYAAAAGYTFPDGSTDEQKAAARQRGSLVIDRYEPRFSGRRTGGFVQERAWPRTGATTYYGEAIPADTVPVAIINASYEAAFLELTNPGSLSPVVNGAESIKREKIGPIETEYAVASSSNVADLIALSTPVVTTIEGLLWPFLTPVMPGVLVV</sequence>
<dbReference type="EMBL" id="CP132314">
    <property type="protein sequence ID" value="WLS01738.1"/>
    <property type="molecule type" value="Genomic_DNA"/>
</dbReference>
<reference evidence="2 3" key="1">
    <citation type="submission" date="2023-08" db="EMBL/GenBank/DDBJ databases">
        <title>Pathogen: clinical or host-associated sample.</title>
        <authorList>
            <person name="Hergert J."/>
            <person name="Casey R."/>
            <person name="Wagner J."/>
            <person name="Young E.L."/>
            <person name="Oakeson K.F."/>
        </authorList>
    </citation>
    <scope>NUCLEOTIDE SEQUENCE [LARGE SCALE GENOMIC DNA]</scope>
    <source>
        <strain evidence="2 3">UPHL-collab-2</strain>
    </source>
</reference>
<accession>A0ABY9JZI5</accession>
<keyword evidence="3" id="KW-1185">Reference proteome</keyword>
<evidence type="ECO:0000313" key="2">
    <source>
        <dbReference type="EMBL" id="WLS01738.1"/>
    </source>
</evidence>
<organism evidence="2 3">
    <name type="scientific">Shinella oryzae</name>
    <dbReference type="NCBI Taxonomy" id="2871820"/>
    <lineage>
        <taxon>Bacteria</taxon>
        <taxon>Pseudomonadati</taxon>
        <taxon>Pseudomonadota</taxon>
        <taxon>Alphaproteobacteria</taxon>
        <taxon>Hyphomicrobiales</taxon>
        <taxon>Rhizobiaceae</taxon>
        <taxon>Shinella</taxon>
    </lineage>
</organism>
<dbReference type="Proteomes" id="UP001225788">
    <property type="component" value="Chromosome"/>
</dbReference>
<feature type="domain" description="Putative DnaT-like" evidence="1">
    <location>
        <begin position="8"/>
        <end position="154"/>
    </location>
</feature>
<dbReference type="RefSeq" id="WP_306156831.1">
    <property type="nucleotide sequence ID" value="NZ_CP132314.1"/>
</dbReference>